<name>A0A9B0TJ60_CHRAS</name>
<proteinExistence type="inferred from homology"/>
<evidence type="ECO:0000256" key="2">
    <source>
        <dbReference type="SAM" id="Coils"/>
    </source>
</evidence>
<dbReference type="AlphaFoldDB" id="A0A9B0TJ60"/>
<evidence type="ECO:0000313" key="3">
    <source>
        <dbReference type="Proteomes" id="UP000504623"/>
    </source>
</evidence>
<dbReference type="GO" id="GO:0016020">
    <property type="term" value="C:membrane"/>
    <property type="evidence" value="ECO:0007669"/>
    <property type="project" value="TreeGrafter"/>
</dbReference>
<dbReference type="GO" id="GO:0008289">
    <property type="term" value="F:lipid binding"/>
    <property type="evidence" value="ECO:0007669"/>
    <property type="project" value="InterPro"/>
</dbReference>
<dbReference type="InterPro" id="IPR008405">
    <property type="entry name" value="ApoL"/>
</dbReference>
<dbReference type="RefSeq" id="XP_006865347.1">
    <property type="nucleotide sequence ID" value="XM_006865285.1"/>
</dbReference>
<feature type="coiled-coil region" evidence="2">
    <location>
        <begin position="309"/>
        <end position="336"/>
    </location>
</feature>
<dbReference type="OrthoDB" id="6363454at2759"/>
<dbReference type="PANTHER" id="PTHR14096:SF27">
    <property type="entry name" value="APOLIPOPROTEIN L2"/>
    <property type="match status" value="1"/>
</dbReference>
<dbReference type="GO" id="GO:0042157">
    <property type="term" value="P:lipoprotein metabolic process"/>
    <property type="evidence" value="ECO:0007669"/>
    <property type="project" value="InterPro"/>
</dbReference>
<dbReference type="GO" id="GO:0006869">
    <property type="term" value="P:lipid transport"/>
    <property type="evidence" value="ECO:0007669"/>
    <property type="project" value="InterPro"/>
</dbReference>
<protein>
    <submittedName>
        <fullName evidence="4">Apolipoprotein L3-like</fullName>
    </submittedName>
</protein>
<evidence type="ECO:0000313" key="4">
    <source>
        <dbReference type="RefSeq" id="XP_006865347.1"/>
    </source>
</evidence>
<dbReference type="Pfam" id="PF05461">
    <property type="entry name" value="ApoL"/>
    <property type="match status" value="1"/>
</dbReference>
<sequence length="351" mass="38897">MDAYYPGRKLRRDTEEYLSSEYYEDTVSQEQLQLLMTDDQAWEKFMVEAGLTRNEADALYETLNNLSTDMAIDDEDEDMLQTEQLNRERFFNDFPEVKMKLEERIRKLHQLADKVDKIHRDCTISNIASTSAGIISGVLTIASLALAPMTAGVSLGLMATGVGLRAAATVTSVSTSIVEESSKLSAKSEASKLLSTDINIKVEVEKVVSENTPKLISTANKCIQASKQIEKSIQATKLAKVSPRLAANSRRLMTGGNISVRSGRQMQKAFGGTALAMTKAARIMGMATTGIFIMKDVVNLVEQSKHLHEGAKEESAEELRQQAQELEKVLEILTQIHQILPSEVGSREDYW</sequence>
<comment type="similarity">
    <text evidence="1">Belongs to the apolipoprotein L family.</text>
</comment>
<accession>A0A9B0TJ60</accession>
<organism evidence="3 4">
    <name type="scientific">Chrysochloris asiatica</name>
    <name type="common">Cape golden mole</name>
    <dbReference type="NCBI Taxonomy" id="185453"/>
    <lineage>
        <taxon>Eukaryota</taxon>
        <taxon>Metazoa</taxon>
        <taxon>Chordata</taxon>
        <taxon>Craniata</taxon>
        <taxon>Vertebrata</taxon>
        <taxon>Euteleostomi</taxon>
        <taxon>Mammalia</taxon>
        <taxon>Eutheria</taxon>
        <taxon>Afrotheria</taxon>
        <taxon>Chrysochloridae</taxon>
        <taxon>Chrysochlorinae</taxon>
        <taxon>Chrysochloris</taxon>
    </lineage>
</organism>
<gene>
    <name evidence="4" type="primary">LOC102836851</name>
</gene>
<dbReference type="GeneID" id="102836851"/>
<evidence type="ECO:0000256" key="1">
    <source>
        <dbReference type="ARBA" id="ARBA00010090"/>
    </source>
</evidence>
<dbReference type="GO" id="GO:0005576">
    <property type="term" value="C:extracellular region"/>
    <property type="evidence" value="ECO:0007669"/>
    <property type="project" value="InterPro"/>
</dbReference>
<keyword evidence="2" id="KW-0175">Coiled coil</keyword>
<reference evidence="4" key="1">
    <citation type="submission" date="2025-08" db="UniProtKB">
        <authorList>
            <consortium name="RefSeq"/>
        </authorList>
    </citation>
    <scope>IDENTIFICATION</scope>
    <source>
        <tissue evidence="4">Spleen</tissue>
    </source>
</reference>
<keyword evidence="3" id="KW-1185">Reference proteome</keyword>
<dbReference type="Proteomes" id="UP000504623">
    <property type="component" value="Unplaced"/>
</dbReference>
<dbReference type="PANTHER" id="PTHR14096">
    <property type="entry name" value="APOLIPOPROTEIN L"/>
    <property type="match status" value="1"/>
</dbReference>